<gene>
    <name evidence="2" type="ORF">OIH86_08330</name>
</gene>
<sequence length="312" mass="35884">MFSEINTKLIEIKGDLRKKQKFEAQIEDFQKEYKVVEERIAQLQKNYKSEEKDVTQLEKMTLKNLFALLSGTKDEKLSKEKQELIAAKHKLEEASKTKSEINKAILDLKNKLHTLNNVESSYKQLLSEKEKMIKASHSPHADKMFELSEQEGILKAYIQELEEAIVAGTRVKHDLLEAQTSLEKASNWGTFDMFGGGSISSFVKHQHLDEAEASIHKAQTSMRYFQKELLDIKEEAHLEIDISGMLKFADFFFDGFFVDMMVQGKINDSLEQTKSQLTKVSEILSDLTEQFEARKGEVETIGHERKELIESL</sequence>
<comment type="caution">
    <text evidence="2">The sequence shown here is derived from an EMBL/GenBank/DDBJ whole genome shotgun (WGS) entry which is preliminary data.</text>
</comment>
<proteinExistence type="predicted"/>
<evidence type="ECO:0000313" key="3">
    <source>
        <dbReference type="Proteomes" id="UP001526147"/>
    </source>
</evidence>
<reference evidence="2 3" key="1">
    <citation type="submission" date="2022-10" db="EMBL/GenBank/DDBJ databases">
        <title>Draft genome assembly of moderately radiation resistant bacterium Metabacillus halosaccharovorans.</title>
        <authorList>
            <person name="Pal S."/>
            <person name="Gopinathan A."/>
        </authorList>
    </citation>
    <scope>NUCLEOTIDE SEQUENCE [LARGE SCALE GENOMIC DNA]</scope>
    <source>
        <strain evidence="2 3">VITHBRA001</strain>
    </source>
</reference>
<protein>
    <submittedName>
        <fullName evidence="2">Coiled-coil domain-containing protein 22</fullName>
    </submittedName>
</protein>
<keyword evidence="3" id="KW-1185">Reference proteome</keyword>
<name>A0ABT3DF25_9BACI</name>
<dbReference type="EMBL" id="JAOYEY010000033">
    <property type="protein sequence ID" value="MCV9885658.1"/>
    <property type="molecule type" value="Genomic_DNA"/>
</dbReference>
<evidence type="ECO:0000313" key="2">
    <source>
        <dbReference type="EMBL" id="MCV9885658.1"/>
    </source>
</evidence>
<evidence type="ECO:0000256" key="1">
    <source>
        <dbReference type="SAM" id="Coils"/>
    </source>
</evidence>
<organism evidence="2 3">
    <name type="scientific">Metabacillus halosaccharovorans</name>
    <dbReference type="NCBI Taxonomy" id="930124"/>
    <lineage>
        <taxon>Bacteria</taxon>
        <taxon>Bacillati</taxon>
        <taxon>Bacillota</taxon>
        <taxon>Bacilli</taxon>
        <taxon>Bacillales</taxon>
        <taxon>Bacillaceae</taxon>
        <taxon>Metabacillus</taxon>
    </lineage>
</organism>
<feature type="coiled-coil region" evidence="1">
    <location>
        <begin position="12"/>
        <end position="135"/>
    </location>
</feature>
<accession>A0ABT3DF25</accession>
<keyword evidence="1" id="KW-0175">Coiled coil</keyword>
<dbReference type="RefSeq" id="WP_264142407.1">
    <property type="nucleotide sequence ID" value="NZ_JAOYEY010000033.1"/>
</dbReference>
<dbReference type="Proteomes" id="UP001526147">
    <property type="component" value="Unassembled WGS sequence"/>
</dbReference>